<reference evidence="1 2" key="2">
    <citation type="journal article" date="2012" name="BMC Genomics">
        <title>A comparative genomics perspective on the genetic content of the alkaliphilic haloarchaeon Natrialba magadii ATCC 43099T.</title>
        <authorList>
            <person name="Siddaramappa S."/>
            <person name="Challacombe J.F."/>
            <person name="Decastro R.E."/>
            <person name="Pfeiffer F."/>
            <person name="Sastre D.E."/>
            <person name="Gimenez M.I."/>
            <person name="Paggi R.A."/>
            <person name="Detter J.C."/>
            <person name="Davenport K.W."/>
            <person name="Goodwin L.A."/>
            <person name="Kyrpides N."/>
            <person name="Tapia R."/>
            <person name="Pitluck S."/>
            <person name="Lucas S."/>
            <person name="Woyke T."/>
            <person name="Maupin-Furlow J.A."/>
        </authorList>
    </citation>
    <scope>NUCLEOTIDE SEQUENCE [LARGE SCALE GENOMIC DNA]</scope>
    <source>
        <strain evidence="2">ATCC 43099 / DSM 3394 / CCM 3739 / CIP 104546 / IAM 13178 / JCM 8861 / NBRC 102185 / NCIMB 2190 / MS3</strain>
    </source>
</reference>
<dbReference type="AlphaFoldDB" id="D3T1X6"/>
<protein>
    <submittedName>
        <fullName evidence="1">Uncharacterized protein</fullName>
    </submittedName>
</protein>
<sequence>MAYDRDDSGLALEFRRVNGFHVFEDSSVTAPGSTLMVDRDFPRFGSVYRRLHDTLLFKECLDVIYGGTRCLSCPPFVKRHLFHLSRFDLNGDTISPPECPYSWSGAASIEAIAGNHAPPLL</sequence>
<gene>
    <name evidence="1" type="ordered locus">Nmag_4057</name>
</gene>
<dbReference type="PaxDb" id="547559-Nmag_4057"/>
<proteinExistence type="predicted"/>
<name>D3T1X6_NATMM</name>
<organism evidence="1 2">
    <name type="scientific">Natrialba magadii (strain ATCC 43099 / DSM 3394 / CCM 3739 / CIP 104546 / IAM 13178 / JCM 8861 / NBRC 102185 / NCIMB 2190 / MS3)</name>
    <name type="common">Natronobacterium magadii</name>
    <dbReference type="NCBI Taxonomy" id="547559"/>
    <lineage>
        <taxon>Archaea</taxon>
        <taxon>Methanobacteriati</taxon>
        <taxon>Methanobacteriota</taxon>
        <taxon>Stenosarchaea group</taxon>
        <taxon>Halobacteria</taxon>
        <taxon>Halobacteriales</taxon>
        <taxon>Natrialbaceae</taxon>
        <taxon>Natrialba</taxon>
    </lineage>
</organism>
<geneLocation type="plasmid" evidence="1 2">
    <name>pNMAG02</name>
</geneLocation>
<evidence type="ECO:0000313" key="1">
    <source>
        <dbReference type="EMBL" id="ADD07585.1"/>
    </source>
</evidence>
<reference evidence="2" key="1">
    <citation type="submission" date="2010-02" db="EMBL/GenBank/DDBJ databases">
        <title>Complete sequence of plasmid 2 of Natrialba magadii ATCC 43099.</title>
        <authorList>
            <consortium name="US DOE Joint Genome Institute"/>
            <person name="Lucas S."/>
            <person name="Copeland A."/>
            <person name="Lapidus A."/>
            <person name="Cheng J.-F."/>
            <person name="Bruce D."/>
            <person name="Goodwin L."/>
            <person name="Pitluck S."/>
            <person name="Davenport K."/>
            <person name="Saunders E."/>
            <person name="Detter J.C."/>
            <person name="Han C."/>
            <person name="Tapia R."/>
            <person name="Land M."/>
            <person name="Hauser L."/>
            <person name="Kyrpides N."/>
            <person name="Mikhailova N."/>
            <person name="De Castro R.E."/>
            <person name="Maupin-Furlow J.A."/>
            <person name="Woyke T."/>
        </authorList>
    </citation>
    <scope>NUCLEOTIDE SEQUENCE [LARGE SCALE GENOMIC DNA]</scope>
    <source>
        <strain evidence="2">ATCC 43099 / DSM 3394 / CCM 3739 / CIP 104546 / IAM 13178 / JCM 8861 / NBRC 102185 / NCIMB 2190 / MS3</strain>
        <plasmid evidence="2">pNMAG02</plasmid>
    </source>
</reference>
<accession>D3T1X6</accession>
<dbReference type="KEGG" id="nmg:Nmag_4057"/>
<evidence type="ECO:0000313" key="2">
    <source>
        <dbReference type="Proteomes" id="UP000001879"/>
    </source>
</evidence>
<keyword evidence="1" id="KW-0614">Plasmid</keyword>
<dbReference type="EMBL" id="CP001934">
    <property type="protein sequence ID" value="ADD07585.1"/>
    <property type="molecule type" value="Genomic_DNA"/>
</dbReference>
<keyword evidence="2" id="KW-1185">Reference proteome</keyword>
<dbReference type="Proteomes" id="UP000001879">
    <property type="component" value="Plasmid pNMAG02"/>
</dbReference>
<dbReference type="HOGENOM" id="CLU_2032925_0_0_2"/>